<evidence type="ECO:0000256" key="1">
    <source>
        <dbReference type="ARBA" id="ARBA00022676"/>
    </source>
</evidence>
<keyword evidence="2" id="KW-0808">Transferase</keyword>
<dbReference type="InterPro" id="IPR008928">
    <property type="entry name" value="6-hairpin_glycosidase_sf"/>
</dbReference>
<evidence type="ECO:0000259" key="4">
    <source>
        <dbReference type="Pfam" id="PF17167"/>
    </source>
</evidence>
<dbReference type="SUPFAM" id="SSF74650">
    <property type="entry name" value="Galactose mutarotase-like"/>
    <property type="match status" value="1"/>
</dbReference>
<dbReference type="PANTHER" id="PTHR37469">
    <property type="entry name" value="CELLOBIONIC ACID PHOSPHORYLASE-RELATED"/>
    <property type="match status" value="1"/>
</dbReference>
<dbReference type="Gene3D" id="1.50.10.10">
    <property type="match status" value="1"/>
</dbReference>
<dbReference type="InterPro" id="IPR012341">
    <property type="entry name" value="6hp_glycosidase-like_sf"/>
</dbReference>
<sequence length="806" mass="91763">MSELTMNNQAPFTCIDDALVLHSPKSMPKASGFLWNPHMMLQMNCRGYATAQFMQPEPAKYAHGPALEAKTFMQPEHSFYAHHPARFFYIKDEDSGKLFSAPFEPVRQAPKSYRFIIQADCIKWLINFDDIEIEIILNLSATDIVEMWQVRLTNNSPKRRNISFYPYFSIGYMSWMNQSADFDNELNAIVASSVTPYQKVSDYPLQKTFKDLTFLLADRTPSAWTSHQASFEGEGGLHNPDSISAEYLSQDPSLYEPPVAIYQYRLTLESQQTEQFRFLFGPAKDTAEIVKIKQVYFDTLGGFEQQQAAYKQYISGYKACINIETQDPLFNQVFNLWLPRQMFYHGDVNRLSTDPQTRNYLQDNMGMSYIAPDISRIAFLKALSQQQVSGAMPDGILLSADAELKYINQIPHTDHCVWLPICILAYLNETGDISLLKEKISYADSSQSESVFLHISKALNWLVDHRDGRGLSYIDQGDWCDPMNMVGHKGKGVSSWLSLATAYALNQWAELSHQLGHHQSVDDHLTQAAEINQAVNQHCWDGNWFARGITDDNRLFGVKADNEGRIYLNPQSWAMMSNAVDEVQQAKMCQAIDEQLMTPFGPMMLAPAYTKMQTDIGRLTQKFPGTAENGSVYNHASVFYAWSLCKIGKHQQAYDLLMLMLPNFQDASYRGQLPNFIPNYYRGAYHQHPKTAGRSSQLFNTGTLAWYYRCFVEEIIGVKGDLHGLIIEPHLPMQWPSISLTREFRGASFHISIKQVPLEKDGITKPKINLNGKPIKGNRIDQCQTGEQYRVTVEVPTSLLSRQSNT</sequence>
<reference evidence="5" key="1">
    <citation type="submission" date="2021-07" db="EMBL/GenBank/DDBJ databases">
        <title>Shewanella sp. YLB-07 whole genome sequence.</title>
        <authorList>
            <person name="Yu L."/>
        </authorList>
    </citation>
    <scope>NUCLEOTIDE SEQUENCE</scope>
    <source>
        <strain evidence="5">YLB-08</strain>
    </source>
</reference>
<organism evidence="5 6">
    <name type="scientific">Shewanella eurypsychrophilus</name>
    <dbReference type="NCBI Taxonomy" id="2593656"/>
    <lineage>
        <taxon>Bacteria</taxon>
        <taxon>Pseudomonadati</taxon>
        <taxon>Pseudomonadota</taxon>
        <taxon>Gammaproteobacteria</taxon>
        <taxon>Alteromonadales</taxon>
        <taxon>Shewanellaceae</taxon>
        <taxon>Shewanella</taxon>
    </lineage>
</organism>
<evidence type="ECO:0000313" key="6">
    <source>
        <dbReference type="Proteomes" id="UP000316416"/>
    </source>
</evidence>
<dbReference type="InterPro" id="IPR010383">
    <property type="entry name" value="Glyco_hydrolase_94_b-supersand"/>
</dbReference>
<keyword evidence="1" id="KW-0328">Glycosyltransferase</keyword>
<dbReference type="RefSeq" id="WP_199242701.1">
    <property type="nucleotide sequence ID" value="NZ_CP045503.2"/>
</dbReference>
<keyword evidence="6" id="KW-1185">Reference proteome</keyword>
<dbReference type="SUPFAM" id="SSF48208">
    <property type="entry name" value="Six-hairpin glycosidases"/>
    <property type="match status" value="1"/>
</dbReference>
<proteinExistence type="predicted"/>
<dbReference type="Proteomes" id="UP000316416">
    <property type="component" value="Chromosome"/>
</dbReference>
<evidence type="ECO:0000259" key="3">
    <source>
        <dbReference type="Pfam" id="PF06165"/>
    </source>
</evidence>
<dbReference type="InterPro" id="IPR033432">
    <property type="entry name" value="GH94_catalytic"/>
</dbReference>
<dbReference type="Gene3D" id="2.60.420.10">
    <property type="entry name" value="Maltose phosphorylase, domain 3"/>
    <property type="match status" value="1"/>
</dbReference>
<feature type="domain" description="Glycosyl hydrolase 94 catalytic" evidence="4">
    <location>
        <begin position="321"/>
        <end position="717"/>
    </location>
</feature>
<dbReference type="EMBL" id="CP045503">
    <property type="protein sequence ID" value="QPG60517.2"/>
    <property type="molecule type" value="Genomic_DNA"/>
</dbReference>
<dbReference type="PANTHER" id="PTHR37469:SF2">
    <property type="entry name" value="CELLOBIONIC ACID PHOSPHORYLASE"/>
    <property type="match status" value="1"/>
</dbReference>
<dbReference type="Gene3D" id="2.70.98.40">
    <property type="entry name" value="Glycoside hydrolase, family 65, N-terminal domain"/>
    <property type="match status" value="1"/>
</dbReference>
<evidence type="ECO:0000256" key="2">
    <source>
        <dbReference type="ARBA" id="ARBA00022679"/>
    </source>
</evidence>
<feature type="domain" description="Glycosyl hydrolase 94 supersandwich" evidence="3">
    <location>
        <begin position="83"/>
        <end position="296"/>
    </location>
</feature>
<dbReference type="InterPro" id="IPR037018">
    <property type="entry name" value="GH65_N"/>
</dbReference>
<dbReference type="InterPro" id="IPR052047">
    <property type="entry name" value="GH94_Enzymes"/>
</dbReference>
<dbReference type="Pfam" id="PF17167">
    <property type="entry name" value="Glyco_hydro_94"/>
    <property type="match status" value="1"/>
</dbReference>
<gene>
    <name evidence="5" type="ORF">FM038_016620</name>
</gene>
<accession>A0ABX6VFL7</accession>
<evidence type="ECO:0000313" key="5">
    <source>
        <dbReference type="EMBL" id="QPG60517.2"/>
    </source>
</evidence>
<name>A0ABX6VFL7_9GAMM</name>
<protein>
    <submittedName>
        <fullName evidence="5">NdvB protein</fullName>
    </submittedName>
</protein>
<dbReference type="Pfam" id="PF06165">
    <property type="entry name" value="GH94_b-supersand"/>
    <property type="match status" value="1"/>
</dbReference>
<dbReference type="InterPro" id="IPR011013">
    <property type="entry name" value="Gal_mutarotase_sf_dom"/>
</dbReference>